<dbReference type="Proteomes" id="UP001157502">
    <property type="component" value="Chromosome 33"/>
</dbReference>
<reference evidence="1" key="1">
    <citation type="submission" date="2021-05" db="EMBL/GenBank/DDBJ databases">
        <authorList>
            <person name="Pan Q."/>
            <person name="Jouanno E."/>
            <person name="Zahm M."/>
            <person name="Klopp C."/>
            <person name="Cabau C."/>
            <person name="Louis A."/>
            <person name="Berthelot C."/>
            <person name="Parey E."/>
            <person name="Roest Crollius H."/>
            <person name="Montfort J."/>
            <person name="Robinson-Rechavi M."/>
            <person name="Bouchez O."/>
            <person name="Lampietro C."/>
            <person name="Lopez Roques C."/>
            <person name="Donnadieu C."/>
            <person name="Postlethwait J."/>
            <person name="Bobe J."/>
            <person name="Dillon D."/>
            <person name="Chandos A."/>
            <person name="von Hippel F."/>
            <person name="Guiguen Y."/>
        </authorList>
    </citation>
    <scope>NUCLEOTIDE SEQUENCE</scope>
    <source>
        <strain evidence="1">YG-Jan2019</strain>
    </source>
</reference>
<evidence type="ECO:0000313" key="1">
    <source>
        <dbReference type="EMBL" id="KAJ7986967.1"/>
    </source>
</evidence>
<proteinExistence type="predicted"/>
<name>A0ACC2F6I4_DALPE</name>
<sequence>MSSLCPNAHLILPGRAGFQLISNGPLMSCSISGGGSSVSGNITHSFSVPLNYMLKEIVMKCFVMILIGGDITGMHVDGWKESPW</sequence>
<accession>A0ACC2F6I4</accession>
<dbReference type="EMBL" id="CM055760">
    <property type="protein sequence ID" value="KAJ7986967.1"/>
    <property type="molecule type" value="Genomic_DNA"/>
</dbReference>
<protein>
    <submittedName>
        <fullName evidence="1">Uncharacterized protein</fullName>
    </submittedName>
</protein>
<keyword evidence="2" id="KW-1185">Reference proteome</keyword>
<organism evidence="1 2">
    <name type="scientific">Dallia pectoralis</name>
    <name type="common">Alaska blackfish</name>
    <dbReference type="NCBI Taxonomy" id="75939"/>
    <lineage>
        <taxon>Eukaryota</taxon>
        <taxon>Metazoa</taxon>
        <taxon>Chordata</taxon>
        <taxon>Craniata</taxon>
        <taxon>Vertebrata</taxon>
        <taxon>Euteleostomi</taxon>
        <taxon>Actinopterygii</taxon>
        <taxon>Neopterygii</taxon>
        <taxon>Teleostei</taxon>
        <taxon>Protacanthopterygii</taxon>
        <taxon>Esociformes</taxon>
        <taxon>Umbridae</taxon>
        <taxon>Dallia</taxon>
    </lineage>
</organism>
<comment type="caution">
    <text evidence="1">The sequence shown here is derived from an EMBL/GenBank/DDBJ whole genome shotgun (WGS) entry which is preliminary data.</text>
</comment>
<evidence type="ECO:0000313" key="2">
    <source>
        <dbReference type="Proteomes" id="UP001157502"/>
    </source>
</evidence>
<gene>
    <name evidence="1" type="ORF">DPEC_G00333860</name>
</gene>